<keyword evidence="4" id="KW-0472">Membrane</keyword>
<dbReference type="AlphaFoldDB" id="A0A212CTD3"/>
<proteinExistence type="predicted"/>
<dbReference type="Proteomes" id="UP000242450">
    <property type="component" value="Chromosome 12"/>
</dbReference>
<accession>A0A212CTD3</accession>
<organism evidence="6 7">
    <name type="scientific">Cervus elaphus hippelaphus</name>
    <name type="common">European red deer</name>
    <dbReference type="NCBI Taxonomy" id="46360"/>
    <lineage>
        <taxon>Eukaryota</taxon>
        <taxon>Metazoa</taxon>
        <taxon>Chordata</taxon>
        <taxon>Craniata</taxon>
        <taxon>Vertebrata</taxon>
        <taxon>Euteleostomi</taxon>
        <taxon>Mammalia</taxon>
        <taxon>Eutheria</taxon>
        <taxon>Laurasiatheria</taxon>
        <taxon>Artiodactyla</taxon>
        <taxon>Ruminantia</taxon>
        <taxon>Pecora</taxon>
        <taxon>Cervidae</taxon>
        <taxon>Cervinae</taxon>
        <taxon>Cervus</taxon>
    </lineage>
</organism>
<evidence type="ECO:0000256" key="5">
    <source>
        <dbReference type="SAM" id="Coils"/>
    </source>
</evidence>
<evidence type="ECO:0000256" key="3">
    <source>
        <dbReference type="ARBA" id="ARBA00022737"/>
    </source>
</evidence>
<gene>
    <name evidence="6" type="ORF">Celaphus_00006085</name>
</gene>
<name>A0A212CTD3_CEREH</name>
<evidence type="ECO:0000256" key="4">
    <source>
        <dbReference type="ARBA" id="ARBA00023136"/>
    </source>
</evidence>
<reference evidence="6 7" key="1">
    <citation type="journal article" date="2018" name="Mol. Genet. Genomics">
        <title>The red deer Cervus elaphus genome CerEla1.0: sequencing, annotating, genes, and chromosomes.</title>
        <authorList>
            <person name="Bana N.A."/>
            <person name="Nyiri A."/>
            <person name="Nagy J."/>
            <person name="Frank K."/>
            <person name="Nagy T."/>
            <person name="Steger V."/>
            <person name="Schiller M."/>
            <person name="Lakatos P."/>
            <person name="Sugar L."/>
            <person name="Horn P."/>
            <person name="Barta E."/>
            <person name="Orosz L."/>
        </authorList>
    </citation>
    <scope>NUCLEOTIDE SEQUENCE [LARGE SCALE GENOMIC DNA]</scope>
    <source>
        <strain evidence="6">Hungarian</strain>
    </source>
</reference>
<evidence type="ECO:0000313" key="7">
    <source>
        <dbReference type="Proteomes" id="UP000242450"/>
    </source>
</evidence>
<evidence type="ECO:0000256" key="2">
    <source>
        <dbReference type="ARBA" id="ARBA00022553"/>
    </source>
</evidence>
<dbReference type="PANTHER" id="PTHR14514">
    <property type="entry name" value="PKA ANCHORING PROTEIN"/>
    <property type="match status" value="1"/>
</dbReference>
<protein>
    <submittedName>
        <fullName evidence="6">SYNE2</fullName>
    </submittedName>
</protein>
<evidence type="ECO:0000313" key="6">
    <source>
        <dbReference type="EMBL" id="OWK09266.1"/>
    </source>
</evidence>
<comment type="caution">
    <text evidence="6">The sequence shown here is derived from an EMBL/GenBank/DDBJ whole genome shotgun (WGS) entry which is preliminary data.</text>
</comment>
<keyword evidence="3" id="KW-0677">Repeat</keyword>
<dbReference type="PANTHER" id="PTHR14514:SF4">
    <property type="entry name" value="NESPRIN-2"/>
    <property type="match status" value="1"/>
</dbReference>
<dbReference type="EMBL" id="MKHE01000012">
    <property type="protein sequence ID" value="OWK09266.1"/>
    <property type="molecule type" value="Genomic_DNA"/>
</dbReference>
<feature type="non-terminal residue" evidence="6">
    <location>
        <position position="1"/>
    </location>
</feature>
<feature type="non-terminal residue" evidence="6">
    <location>
        <position position="140"/>
    </location>
</feature>
<keyword evidence="7" id="KW-1185">Reference proteome</keyword>
<keyword evidence="5" id="KW-0175">Coiled coil</keyword>
<evidence type="ECO:0000256" key="1">
    <source>
        <dbReference type="ARBA" id="ARBA00004308"/>
    </source>
</evidence>
<sequence>GHLMAAESLMKSLLTEKESLKVGLLDSATYMDKIKNFLASIEKEKDSLSKMKIKWENLSNCLTDMDKKLLESQIKLLEHGWEQVEQLVQKKYSQQAVGHEEFMFLMSKIQDLETSLQQQQQQHLQLRLNSPEAQEGNLSM</sequence>
<keyword evidence="2" id="KW-0597">Phosphoprotein</keyword>
<comment type="subcellular location">
    <subcellularLocation>
        <location evidence="1">Endomembrane system</location>
    </subcellularLocation>
</comment>
<feature type="coiled-coil region" evidence="5">
    <location>
        <begin position="102"/>
        <end position="129"/>
    </location>
</feature>